<organism evidence="1 2">
    <name type="scientific">Necator americanus</name>
    <name type="common">Human hookworm</name>
    <dbReference type="NCBI Taxonomy" id="51031"/>
    <lineage>
        <taxon>Eukaryota</taxon>
        <taxon>Metazoa</taxon>
        <taxon>Ecdysozoa</taxon>
        <taxon>Nematoda</taxon>
        <taxon>Chromadorea</taxon>
        <taxon>Rhabditida</taxon>
        <taxon>Rhabditina</taxon>
        <taxon>Rhabditomorpha</taxon>
        <taxon>Strongyloidea</taxon>
        <taxon>Ancylostomatidae</taxon>
        <taxon>Bunostominae</taxon>
        <taxon>Necator</taxon>
    </lineage>
</organism>
<evidence type="ECO:0000313" key="1">
    <source>
        <dbReference type="EMBL" id="KAK6733309.1"/>
    </source>
</evidence>
<proteinExistence type="predicted"/>
<keyword evidence="2" id="KW-1185">Reference proteome</keyword>
<dbReference type="Proteomes" id="UP001303046">
    <property type="component" value="Unassembled WGS sequence"/>
</dbReference>
<sequence>MYKILKRIILNRLIKHHEGTIRDEQAGFRPGRSTTDQVFIARRVIETRQQHSKPMQLAFLDFETGFDSPHQGRLLNAFPAD</sequence>
<reference evidence="1 2" key="1">
    <citation type="submission" date="2023-08" db="EMBL/GenBank/DDBJ databases">
        <title>A Necator americanus chromosomal reference genome.</title>
        <authorList>
            <person name="Ilik V."/>
            <person name="Petrzelkova K.J."/>
            <person name="Pardy F."/>
            <person name="Fuh T."/>
            <person name="Niatou-Singa F.S."/>
            <person name="Gouil Q."/>
            <person name="Baker L."/>
            <person name="Ritchie M.E."/>
            <person name="Jex A.R."/>
            <person name="Gazzola D."/>
            <person name="Li H."/>
            <person name="Toshio Fujiwara R."/>
            <person name="Zhan B."/>
            <person name="Aroian R.V."/>
            <person name="Pafco B."/>
            <person name="Schwarz E.M."/>
        </authorList>
    </citation>
    <scope>NUCLEOTIDE SEQUENCE [LARGE SCALE GENOMIC DNA]</scope>
    <source>
        <strain evidence="1 2">Aroian</strain>
        <tissue evidence="1">Whole animal</tissue>
    </source>
</reference>
<accession>A0ABR1C452</accession>
<comment type="caution">
    <text evidence="1">The sequence shown here is derived from an EMBL/GenBank/DDBJ whole genome shotgun (WGS) entry which is preliminary data.</text>
</comment>
<evidence type="ECO:0008006" key="3">
    <source>
        <dbReference type="Google" id="ProtNLM"/>
    </source>
</evidence>
<protein>
    <recommendedName>
        <fullName evidence="3">Reverse transcriptase domain-containing protein</fullName>
    </recommendedName>
</protein>
<name>A0ABR1C452_NECAM</name>
<dbReference type="EMBL" id="JAVFWL010000002">
    <property type="protein sequence ID" value="KAK6733309.1"/>
    <property type="molecule type" value="Genomic_DNA"/>
</dbReference>
<dbReference type="PANTHER" id="PTHR19446">
    <property type="entry name" value="REVERSE TRANSCRIPTASES"/>
    <property type="match status" value="1"/>
</dbReference>
<evidence type="ECO:0000313" key="2">
    <source>
        <dbReference type="Proteomes" id="UP001303046"/>
    </source>
</evidence>
<gene>
    <name evidence="1" type="primary">Necator_chrII.g4991</name>
    <name evidence="1" type="ORF">RB195_017199</name>
</gene>